<feature type="domain" description="PDZ" evidence="2">
    <location>
        <begin position="91"/>
        <end position="183"/>
    </location>
</feature>
<dbReference type="CDD" id="cd06762">
    <property type="entry name" value="PDZ6_PDZD2-PDZ3_hPro-IL-16-like"/>
    <property type="match status" value="1"/>
</dbReference>
<dbReference type="Gene3D" id="2.30.42.10">
    <property type="match status" value="3"/>
</dbReference>
<name>A0ABM1IA96_POLDO</name>
<feature type="compositionally biased region" description="Low complexity" evidence="1">
    <location>
        <begin position="45"/>
        <end position="76"/>
    </location>
</feature>
<feature type="region of interest" description="Disordered" evidence="1">
    <location>
        <begin position="773"/>
        <end position="796"/>
    </location>
</feature>
<dbReference type="PROSITE" id="PS50106">
    <property type="entry name" value="PDZ"/>
    <property type="match status" value="3"/>
</dbReference>
<feature type="compositionally biased region" description="Low complexity" evidence="1">
    <location>
        <begin position="508"/>
        <end position="519"/>
    </location>
</feature>
<dbReference type="Proteomes" id="UP000694924">
    <property type="component" value="Unplaced"/>
</dbReference>
<feature type="compositionally biased region" description="Low complexity" evidence="1">
    <location>
        <begin position="1441"/>
        <end position="1457"/>
    </location>
</feature>
<feature type="compositionally biased region" description="Low complexity" evidence="1">
    <location>
        <begin position="338"/>
        <end position="354"/>
    </location>
</feature>
<feature type="compositionally biased region" description="Low complexity" evidence="1">
    <location>
        <begin position="1634"/>
        <end position="1654"/>
    </location>
</feature>
<feature type="compositionally biased region" description="Basic and acidic residues" evidence="1">
    <location>
        <begin position="528"/>
        <end position="537"/>
    </location>
</feature>
<feature type="region of interest" description="Disordered" evidence="1">
    <location>
        <begin position="1586"/>
        <end position="1661"/>
    </location>
</feature>
<dbReference type="GeneID" id="107066743"/>
<dbReference type="PANTHER" id="PTHR11324:SF16">
    <property type="entry name" value="PDZ DOMAIN-CONTAINING PROTEIN 2"/>
    <property type="match status" value="1"/>
</dbReference>
<feature type="region of interest" description="Disordered" evidence="1">
    <location>
        <begin position="469"/>
        <end position="589"/>
    </location>
</feature>
<feature type="region of interest" description="Disordered" evidence="1">
    <location>
        <begin position="1276"/>
        <end position="1308"/>
    </location>
</feature>
<feature type="compositionally biased region" description="Basic and acidic residues" evidence="1">
    <location>
        <begin position="1144"/>
        <end position="1162"/>
    </location>
</feature>
<feature type="compositionally biased region" description="Acidic residues" evidence="1">
    <location>
        <begin position="774"/>
        <end position="795"/>
    </location>
</feature>
<feature type="region of interest" description="Disordered" evidence="1">
    <location>
        <begin position="1908"/>
        <end position="2006"/>
    </location>
</feature>
<feature type="compositionally biased region" description="Pro residues" evidence="1">
    <location>
        <begin position="559"/>
        <end position="581"/>
    </location>
</feature>
<feature type="compositionally biased region" description="Polar residues" evidence="1">
    <location>
        <begin position="1001"/>
        <end position="1019"/>
    </location>
</feature>
<feature type="region of interest" description="Disordered" evidence="1">
    <location>
        <begin position="38"/>
        <end position="76"/>
    </location>
</feature>
<sequence length="2314" mass="255936">MEVGKGSVKEDFVTVVTVGNQTTNENFVTVLSIGTVKKDEDEDISPTTTPSLKSSSSTPTTQQSTPPSSTSTTTGSTKLINDAIEAHLEEEVEVYRLPGERLGFGLKFEGGNKTSERVRRLFVQSCAEQSPASRAKCSWGSLGEGDEVLSIDGVPVTHMTRLDCVRRLKESQLVIRLMVRCRGALRPEVVSAERKAAAAAAAAASERKNKIPPELPSLPPPPLPPPVPPRKLRQTRGSADGEANPSPVKKSLNGAIVHGEVKNVNVSPKESPKGSPKDSASKHRSSPDTVKLKQEPPEAMIYLDARSQCGSTHGSTSDETGSSLSTVVDKFSSSDRVSTISTTSTGSTGSEQHNNQHHQQMINSFEQLERELSSSNPPDYLLHRLASSEAVTHVESRGEVERITAVVAPNTVLIEETIALQPPLSFQDAPLSYGHEPRPDLFYAADLAADSTTHFRPIKDDAELVERVVNDDQDEEQQEEPIPRPAPRDKTPPPLPARNHVNRINVNQQQQQQQQQRQQANNEPSSTENHEIKDRPDLPVLPPKPLPRKDVKARRKRPPPPPPPPPPQPPQQQQQQPPPTVPRRELVCPTIAEPNQQILEQSVESFSSSFESDQMSLDEFDPNHQGINKVLEIIELRKAKALSPNKEIVQIVQEPIIKIINDDCSNDSDAVTSIVVDSNKNEIKLDENDDDDNNDDDVDEDDSSSYKDAISLKRSDTILSENSTYRESEEDDETYKSLDEVNDDLRNTNVNRVLSDENDREIHQNVDNVVVVVNDEDDDDNDDDDDSTDDSDDGDYYWQSNLATIGEEEETNSLEYVSVEKKIDEEDKENKDTRKSNEIKMVDLENERDETSRLNRIEDFHESENTKTNKDSVNDRMDNCGGGQRLPPDGDEFPAAYQEFANDNATQHEYRFPTNSTTATITAAAAAATTTTSTMATTTTIINNNNNNNNSTENNSFRLYENDNKKSYNVKVLNNDNNNVVGSRSEMNYFETNLEDKSTNRNFSNSIGHNSQSDGSSPIANGDTMLISEKKIEIAAYYHKDIIPTIETEIQIRSEEICPEVPPPLPLTGPPKLEQLNLHSKSIEQSPKKFSINVDPWRQDDKSERSVRDKIAMFSSQSSLDAPLFPNTVNVANVNNVRKLSKYKSSEDVCSDEKSPNHKERCSFFSDRTQSSFDLTDSAKSYSPEGSPCKRYPNSSKMLPPPPPVPQKPTTSLDTKNYIASLPMKSYSPSSTISSPDNIQSSTKLYSSSMLNSPIISPINSPTKMTSTPVLTRATSFSGSSSFTQERSSGNNDVSNGNNQVSRTNSLASTFRRNSEDMRRTSLNQLIEQRRRSISKLRGLVIPEKETVPIEQPIVDLPEIKSRNSILLSQLPKANIHDKWGSQSSIASNTSSASVPLKATSFKMPAPQINSKYSPAFKRKSLTVYGSSSNTINSSTYMTKNTQGNNNTSSNTSNTLSEPPKSLESICSPTRSDYSFEFVSTSNSPDVLRGRPRTNNTQRKTRNDYDDSDNDSAVSSSQSSISRGFSPPMSPVPSERSTVSSERSYVSNELNYQRRSFIIDTSNKTFVKSDNESIINTEQFHARPNILNNERTYVSSERSSSSSSSTSSSNPHSPQPVDTTRNSQIPQRQTLRRSNSTETNCSTSSTLTSGSQASAESLSRRVLKPQSVEAINRKNILASARCRSGRDLNGSPLIQRKFSDEEENHAENGGTIRRKNNVNNGVPKQDIKIAYIEVTDSFLEEDDQLQRKIEEPKLPPKRTIITPAVRPPKSEMLEPSNDLKMWVRAEAKALARSSEEKLVNTIEKGNSVALKNQTTSRNTNEQYNSNDLGLKKRSVQKETEQISQETMKQRCKVSTPIKKTQEDQNDLLTILTTRSRSRSAIHVDDGSFGRSKSQMSLEDILSAKVESPCPKLLRTQSSEDRTENGSGLSSYRPSPESRDNNNRFIKKSPTNSNDSWREDKPFVSKIPTLGRSRNLDNNDETEITEKSKNNTSKIPTARNLGRRSVSVTDMKKALDKIDATTNGQNQQVMPTTSHNRFPSLDSSVDENISSIGNETDNERFCNEQFGSISSLASSTSLISQQELAQLVEEASLEEARCAHEVIVVLLHKENPTGSVGITLAGGADCEVKEITVHRVLAHSIADKDGRVQRGDRILSINGRSARGLTHRESLTVLKQPRSEVVLVVSRPRIEEGCKLRSRTASVETIVEGFEMNAVEDTAWGPPSMVAVYKDGAGLGFSLEGGRDSPLGDKPLVIKKIFTGGAAEKTGALKAGDQLLEVNGSDVTRMSRIEAWSLMKKLHDGEVNLLVRHPATKSS</sequence>
<dbReference type="SMART" id="SM00228">
    <property type="entry name" value="PDZ"/>
    <property type="match status" value="3"/>
</dbReference>
<keyword evidence="3" id="KW-1185">Reference proteome</keyword>
<dbReference type="Pfam" id="PF00595">
    <property type="entry name" value="PDZ"/>
    <property type="match status" value="3"/>
</dbReference>
<feature type="region of interest" description="Disordered" evidence="1">
    <location>
        <begin position="1001"/>
        <end position="1022"/>
    </location>
</feature>
<dbReference type="InterPro" id="IPR001478">
    <property type="entry name" value="PDZ"/>
</dbReference>
<feature type="compositionally biased region" description="Polar residues" evidence="1">
    <location>
        <begin position="1428"/>
        <end position="1440"/>
    </location>
</feature>
<dbReference type="InterPro" id="IPR036034">
    <property type="entry name" value="PDZ_sf"/>
</dbReference>
<evidence type="ECO:0000256" key="1">
    <source>
        <dbReference type="SAM" id="MobiDB-lite"/>
    </source>
</evidence>
<dbReference type="SUPFAM" id="SSF50156">
    <property type="entry name" value="PDZ domain-like"/>
    <property type="match status" value="3"/>
</dbReference>
<feature type="region of interest" description="Disordered" evidence="1">
    <location>
        <begin position="1143"/>
        <end position="1163"/>
    </location>
</feature>
<dbReference type="RefSeq" id="XP_015177133.1">
    <property type="nucleotide sequence ID" value="XM_015321647.1"/>
</dbReference>
<feature type="compositionally biased region" description="Polar residues" evidence="1">
    <location>
        <begin position="1535"/>
        <end position="1546"/>
    </location>
</feature>
<feature type="compositionally biased region" description="Low complexity" evidence="1">
    <location>
        <begin position="1595"/>
        <end position="1609"/>
    </location>
</feature>
<feature type="compositionally biased region" description="Polar residues" evidence="1">
    <location>
        <begin position="1610"/>
        <end position="1633"/>
    </location>
</feature>
<protein>
    <submittedName>
        <fullName evidence="4">Serine-rich adhesin for platelets</fullName>
    </submittedName>
</protein>
<feature type="compositionally biased region" description="Acidic residues" evidence="1">
    <location>
        <begin position="687"/>
        <end position="703"/>
    </location>
</feature>
<feature type="region of interest" description="Disordered" evidence="1">
    <location>
        <begin position="603"/>
        <end position="622"/>
    </location>
</feature>
<feature type="compositionally biased region" description="Low complexity" evidence="1">
    <location>
        <begin position="603"/>
        <end position="612"/>
    </location>
</feature>
<dbReference type="CDD" id="cd06763">
    <property type="entry name" value="PDZ7_PDZD2-PDZ4_hPro-IL-16-like"/>
    <property type="match status" value="1"/>
</dbReference>
<feature type="compositionally biased region" description="Polar residues" evidence="1">
    <location>
        <begin position="1465"/>
        <end position="1485"/>
    </location>
</feature>
<dbReference type="CDD" id="cd00136">
    <property type="entry name" value="PDZ_canonical"/>
    <property type="match status" value="1"/>
</dbReference>
<evidence type="ECO:0000313" key="4">
    <source>
        <dbReference type="RefSeq" id="XP_015177133.1"/>
    </source>
</evidence>
<feature type="region of interest" description="Disordered" evidence="1">
    <location>
        <begin position="682"/>
        <end position="709"/>
    </location>
</feature>
<reference evidence="4" key="1">
    <citation type="submission" date="2025-08" db="UniProtKB">
        <authorList>
            <consortium name="RefSeq"/>
        </authorList>
    </citation>
    <scope>IDENTIFICATION</scope>
    <source>
        <tissue evidence="4">Whole body</tissue>
    </source>
</reference>
<feature type="compositionally biased region" description="Low complexity" evidence="1">
    <location>
        <begin position="1511"/>
        <end position="1526"/>
    </location>
</feature>
<feature type="domain" description="PDZ" evidence="2">
    <location>
        <begin position="2103"/>
        <end position="2188"/>
    </location>
</feature>
<dbReference type="PANTHER" id="PTHR11324">
    <property type="entry name" value="IL16-RELATED"/>
    <property type="match status" value="1"/>
</dbReference>
<feature type="region of interest" description="Disordered" evidence="1">
    <location>
        <begin position="1175"/>
        <end position="1213"/>
    </location>
</feature>
<feature type="domain" description="PDZ" evidence="2">
    <location>
        <begin position="2224"/>
        <end position="2296"/>
    </location>
</feature>
<feature type="compositionally biased region" description="Low complexity" evidence="1">
    <location>
        <begin position="1288"/>
        <end position="1302"/>
    </location>
</feature>
<feature type="region of interest" description="Disordered" evidence="1">
    <location>
        <begin position="1698"/>
        <end position="1720"/>
    </location>
</feature>
<evidence type="ECO:0000259" key="2">
    <source>
        <dbReference type="PROSITE" id="PS50106"/>
    </source>
</evidence>
<feature type="compositionally biased region" description="Polar residues" evidence="1">
    <location>
        <begin position="1276"/>
        <end position="1287"/>
    </location>
</feature>
<evidence type="ECO:0000313" key="3">
    <source>
        <dbReference type="Proteomes" id="UP000694924"/>
    </source>
</evidence>
<feature type="region of interest" description="Disordered" evidence="1">
    <location>
        <begin position="201"/>
        <end position="296"/>
    </location>
</feature>
<proteinExistence type="predicted"/>
<gene>
    <name evidence="4" type="primary">LOC107066743</name>
</gene>
<feature type="compositionally biased region" description="Pro residues" evidence="1">
    <location>
        <begin position="213"/>
        <end position="229"/>
    </location>
</feature>
<organism evidence="3 4">
    <name type="scientific">Polistes dominula</name>
    <name type="common">European paper wasp</name>
    <name type="synonym">Vespa dominula</name>
    <dbReference type="NCBI Taxonomy" id="743375"/>
    <lineage>
        <taxon>Eukaryota</taxon>
        <taxon>Metazoa</taxon>
        <taxon>Ecdysozoa</taxon>
        <taxon>Arthropoda</taxon>
        <taxon>Hexapoda</taxon>
        <taxon>Insecta</taxon>
        <taxon>Pterygota</taxon>
        <taxon>Neoptera</taxon>
        <taxon>Endopterygota</taxon>
        <taxon>Hymenoptera</taxon>
        <taxon>Apocrita</taxon>
        <taxon>Aculeata</taxon>
        <taxon>Vespoidea</taxon>
        <taxon>Vespidae</taxon>
        <taxon>Polistinae</taxon>
        <taxon>Polistini</taxon>
        <taxon>Polistes</taxon>
    </lineage>
</organism>
<feature type="region of interest" description="Disordered" evidence="1">
    <location>
        <begin position="329"/>
        <end position="354"/>
    </location>
</feature>
<feature type="compositionally biased region" description="Basic and acidic residues" evidence="1">
    <location>
        <begin position="270"/>
        <end position="281"/>
    </location>
</feature>
<accession>A0ABM1IA96</accession>
<feature type="region of interest" description="Disordered" evidence="1">
    <location>
        <begin position="1428"/>
        <end position="1546"/>
    </location>
</feature>